<proteinExistence type="predicted"/>
<reference evidence="1 2" key="1">
    <citation type="submission" date="2015-01" db="EMBL/GenBank/DDBJ databases">
        <title>Evolution of Trichinella species and genotypes.</title>
        <authorList>
            <person name="Korhonen P.K."/>
            <person name="Edoardo P."/>
            <person name="Giuseppe L.R."/>
            <person name="Gasser R.B."/>
        </authorList>
    </citation>
    <scope>NUCLEOTIDE SEQUENCE [LARGE SCALE GENOMIC DNA]</scope>
    <source>
        <strain evidence="1">ISS2496</strain>
    </source>
</reference>
<dbReference type="EMBL" id="JYDQ01003010">
    <property type="protein sequence ID" value="KRY03225.1"/>
    <property type="molecule type" value="Genomic_DNA"/>
</dbReference>
<protein>
    <submittedName>
        <fullName evidence="1">Uncharacterized protein</fullName>
    </submittedName>
</protein>
<evidence type="ECO:0000313" key="1">
    <source>
        <dbReference type="EMBL" id="KRY03225.1"/>
    </source>
</evidence>
<gene>
    <name evidence="1" type="ORF">T12_6890</name>
</gene>
<evidence type="ECO:0000313" key="2">
    <source>
        <dbReference type="Proteomes" id="UP000054783"/>
    </source>
</evidence>
<name>A0A0V0YS93_9BILA</name>
<keyword evidence="2" id="KW-1185">Reference proteome</keyword>
<sequence>MRPNKLLRNIETPDLLYFYRFIQQYKWFSNFSGLRPTLDYDKFSRPTGL</sequence>
<comment type="caution">
    <text evidence="1">The sequence shown here is derived from an EMBL/GenBank/DDBJ whole genome shotgun (WGS) entry which is preliminary data.</text>
</comment>
<organism evidence="1 2">
    <name type="scientific">Trichinella patagoniensis</name>
    <dbReference type="NCBI Taxonomy" id="990121"/>
    <lineage>
        <taxon>Eukaryota</taxon>
        <taxon>Metazoa</taxon>
        <taxon>Ecdysozoa</taxon>
        <taxon>Nematoda</taxon>
        <taxon>Enoplea</taxon>
        <taxon>Dorylaimia</taxon>
        <taxon>Trichinellida</taxon>
        <taxon>Trichinellidae</taxon>
        <taxon>Trichinella</taxon>
    </lineage>
</organism>
<dbReference type="Proteomes" id="UP000054783">
    <property type="component" value="Unassembled WGS sequence"/>
</dbReference>
<dbReference type="AlphaFoldDB" id="A0A0V0YS93"/>
<accession>A0A0V0YS93</accession>